<evidence type="ECO:0000256" key="5">
    <source>
        <dbReference type="ARBA" id="ARBA00023145"/>
    </source>
</evidence>
<gene>
    <name evidence="11" type="ORF">V1264_003409</name>
</gene>
<dbReference type="Proteomes" id="UP001374579">
    <property type="component" value="Unassembled WGS sequence"/>
</dbReference>
<comment type="caution">
    <text evidence="6">Lacks conserved residue(s) required for the propagation of feature annotation.</text>
</comment>
<dbReference type="Gene3D" id="2.60.60.20">
    <property type="entry name" value="PLAT/LH2 domain"/>
    <property type="match status" value="2"/>
</dbReference>
<dbReference type="GO" id="GO:0004197">
    <property type="term" value="F:cysteine-type endopeptidase activity"/>
    <property type="evidence" value="ECO:0007669"/>
    <property type="project" value="InterPro"/>
</dbReference>
<dbReference type="SUPFAM" id="SSF49723">
    <property type="entry name" value="Lipase/lipooxygenase domain (PLAT/LH2 domain)"/>
    <property type="match status" value="4"/>
</dbReference>
<dbReference type="AlphaFoldDB" id="A0AAN9B5Y4"/>
<dbReference type="Gene3D" id="3.40.50.1460">
    <property type="match status" value="1"/>
</dbReference>
<dbReference type="InterPro" id="IPR036392">
    <property type="entry name" value="PLAT/LH2_dom_sf"/>
</dbReference>
<comment type="caution">
    <text evidence="11">The sequence shown here is derived from an EMBL/GenBank/DDBJ whole genome shotgun (WGS) entry which is preliminary data.</text>
</comment>
<comment type="similarity">
    <text evidence="1 7">Belongs to the peptidase C14A family.</text>
</comment>
<dbReference type="SMART" id="SM00308">
    <property type="entry name" value="LH2"/>
    <property type="match status" value="2"/>
</dbReference>
<keyword evidence="2" id="KW-0645">Protease</keyword>
<evidence type="ECO:0000259" key="8">
    <source>
        <dbReference type="PROSITE" id="PS50095"/>
    </source>
</evidence>
<proteinExistence type="inferred from homology"/>
<dbReference type="SMART" id="SM00115">
    <property type="entry name" value="CASc"/>
    <property type="match status" value="1"/>
</dbReference>
<dbReference type="SUPFAM" id="SSF52129">
    <property type="entry name" value="Caspase-like"/>
    <property type="match status" value="1"/>
</dbReference>
<dbReference type="CDD" id="cd01756">
    <property type="entry name" value="PLAT_repeat"/>
    <property type="match status" value="2"/>
</dbReference>
<dbReference type="InterPro" id="IPR033139">
    <property type="entry name" value="Caspase_cys_AS"/>
</dbReference>
<feature type="domain" description="PLAT" evidence="8">
    <location>
        <begin position="759"/>
        <end position="875"/>
    </location>
</feature>
<dbReference type="InterPro" id="IPR001309">
    <property type="entry name" value="Pept_C14_p20"/>
</dbReference>
<dbReference type="PROSITE" id="PS50208">
    <property type="entry name" value="CASPASE_P20"/>
    <property type="match status" value="1"/>
</dbReference>
<dbReference type="EMBL" id="JBAMIC010000012">
    <property type="protein sequence ID" value="KAK7099231.1"/>
    <property type="molecule type" value="Genomic_DNA"/>
</dbReference>
<reference evidence="11 12" key="1">
    <citation type="submission" date="2024-02" db="EMBL/GenBank/DDBJ databases">
        <title>Chromosome-scale genome assembly of the rough periwinkle Littorina saxatilis.</title>
        <authorList>
            <person name="De Jode A."/>
            <person name="Faria R."/>
            <person name="Formenti G."/>
            <person name="Sims Y."/>
            <person name="Smith T.P."/>
            <person name="Tracey A."/>
            <person name="Wood J.M.D."/>
            <person name="Zagrodzka Z.B."/>
            <person name="Johannesson K."/>
            <person name="Butlin R.K."/>
            <person name="Leder E.H."/>
        </authorList>
    </citation>
    <scope>NUCLEOTIDE SEQUENCE [LARGE SCALE GENOMIC DNA]</scope>
    <source>
        <strain evidence="11">Snail1</strain>
        <tissue evidence="11">Muscle</tissue>
    </source>
</reference>
<dbReference type="InterPro" id="IPR011600">
    <property type="entry name" value="Pept_C14_caspase"/>
</dbReference>
<dbReference type="InterPro" id="IPR016129">
    <property type="entry name" value="Caspase_his_AS"/>
</dbReference>
<dbReference type="PANTHER" id="PTHR45901:SF3">
    <property type="entry name" value="LIPOXYGENASE HOMOLOGY DOMAIN-CONTAINING PROTEIN 1"/>
    <property type="match status" value="1"/>
</dbReference>
<dbReference type="InterPro" id="IPR001024">
    <property type="entry name" value="PLAT/LH2_dom"/>
</dbReference>
<dbReference type="GO" id="GO:0006508">
    <property type="term" value="P:proteolysis"/>
    <property type="evidence" value="ECO:0007669"/>
    <property type="project" value="UniProtKB-KW"/>
</dbReference>
<dbReference type="PROSITE" id="PS50095">
    <property type="entry name" value="PLAT"/>
    <property type="match status" value="4"/>
</dbReference>
<dbReference type="Pfam" id="PF00656">
    <property type="entry name" value="Peptidase_C14"/>
    <property type="match status" value="1"/>
</dbReference>
<dbReference type="PRINTS" id="PR00376">
    <property type="entry name" value="IL1BCENZYME"/>
</dbReference>
<evidence type="ECO:0000256" key="3">
    <source>
        <dbReference type="ARBA" id="ARBA00022801"/>
    </source>
</evidence>
<dbReference type="PROSITE" id="PS50207">
    <property type="entry name" value="CASPASE_P10"/>
    <property type="match status" value="1"/>
</dbReference>
<name>A0AAN9B5Y4_9CAEN</name>
<evidence type="ECO:0000256" key="4">
    <source>
        <dbReference type="ARBA" id="ARBA00022807"/>
    </source>
</evidence>
<evidence type="ECO:0000259" key="10">
    <source>
        <dbReference type="PROSITE" id="PS50208"/>
    </source>
</evidence>
<evidence type="ECO:0000256" key="6">
    <source>
        <dbReference type="PROSITE-ProRule" id="PRU00152"/>
    </source>
</evidence>
<dbReference type="PROSITE" id="PS01121">
    <property type="entry name" value="CASPASE_HIS"/>
    <property type="match status" value="1"/>
</dbReference>
<feature type="domain" description="PLAT" evidence="8">
    <location>
        <begin position="480"/>
        <end position="599"/>
    </location>
</feature>
<feature type="domain" description="PLAT" evidence="8">
    <location>
        <begin position="613"/>
        <end position="739"/>
    </location>
</feature>
<evidence type="ECO:0000259" key="9">
    <source>
        <dbReference type="PROSITE" id="PS50207"/>
    </source>
</evidence>
<dbReference type="PANTHER" id="PTHR45901">
    <property type="entry name" value="PROTEIN CBG12474"/>
    <property type="match status" value="1"/>
</dbReference>
<dbReference type="CDD" id="cd00032">
    <property type="entry name" value="CASc"/>
    <property type="match status" value="1"/>
</dbReference>
<protein>
    <submittedName>
        <fullName evidence="11">Uncharacterized protein</fullName>
    </submittedName>
</protein>
<feature type="domain" description="Caspase family p20" evidence="10">
    <location>
        <begin position="28"/>
        <end position="159"/>
    </location>
</feature>
<accession>A0AAN9B5Y4</accession>
<dbReference type="PROSITE" id="PS01122">
    <property type="entry name" value="CASPASE_CYS"/>
    <property type="match status" value="1"/>
</dbReference>
<organism evidence="11 12">
    <name type="scientific">Littorina saxatilis</name>
    <dbReference type="NCBI Taxonomy" id="31220"/>
    <lineage>
        <taxon>Eukaryota</taxon>
        <taxon>Metazoa</taxon>
        <taxon>Spiralia</taxon>
        <taxon>Lophotrochozoa</taxon>
        <taxon>Mollusca</taxon>
        <taxon>Gastropoda</taxon>
        <taxon>Caenogastropoda</taxon>
        <taxon>Littorinimorpha</taxon>
        <taxon>Littorinoidea</taxon>
        <taxon>Littorinidae</taxon>
        <taxon>Littorina</taxon>
    </lineage>
</organism>
<dbReference type="InterPro" id="IPR052970">
    <property type="entry name" value="Inner_ear_hair_cell_LOXHD"/>
</dbReference>
<keyword evidence="5" id="KW-0865">Zymogen</keyword>
<keyword evidence="12" id="KW-1185">Reference proteome</keyword>
<dbReference type="InterPro" id="IPR015917">
    <property type="entry name" value="Pept_C14A"/>
</dbReference>
<sequence length="879" mass="97988">MATSLSHHVDEGDEDEDNRNVYKMDAEPRGICVIINNKDFTKDSSNPMAQELTCRTGTDEDKDRLKSTFEGLKFEVRDFDNLTSTDLIKKIRDIAMENHTPYDCLVVCILSHGSLGNVYGCDGVPVALKDVTFHVKPQNCHSLSGKPKLFFVQACQGKDRQIGYPSLERDTSPMADVELVPNEGDFLLSYSTVPGYESYRNPDRGSTFIYNLTWYLRKYAVREDILHILTRVNNAVASEHHTLDNNHAYKQCPAPLYSLRKKVFFGTGVSSSTFGIESRFAAETTPQVAEADVASKTAAIEKKMGQRQGSTGSQCSRSENEELEPLALDQLKIGMARRYSCLDTSISCRSAVLCEVKVTTGDVPEAETDAAVYITLFGIKGTTLPIELQKGRVGSTRGGTDTLKLQMQDVSPVKKLRVSVDPGDGKKTLWFLDKIEIWNMSTFTETAFYHEDWLGTGKEGAKTWVDIPATERNRKLLEGITYKITVKTSNVNGAGTDSNVFVVLFGVNGDSGELHLKKSEKHRDPFEKGHVDVFTFKNILSLGELYKLRVWHDSKGFGAAWHLSSIEVRDESTSKVYKFCCDCWLPRKDDRKDDLQPLQELTCTQPSGLTGDVVYEIEVKTSVEENSGTVHNGWLVLEGDIATSNIFPLDNTDHNRIFRRGQTNFFTVSSPSLGNLKTCRIGASKREDRPIQIEKGDQARWRCEQVAVTDTSSGIRTTFPCDSWIKVLPLPISGNDGKVCCALRSEETHWAKARNLTPVMYEVAVFTVEVQGGGTDANVSICIYGENGDTGKRPLKKRGRNLFESGNGDKFELEALDLGELTQVHIEHDNSGIAPAWFLDHVVITNMETHSPTFFSCRKWLNEDSNNAQDLRPSRSGSP</sequence>
<evidence type="ECO:0000313" key="12">
    <source>
        <dbReference type="Proteomes" id="UP001374579"/>
    </source>
</evidence>
<evidence type="ECO:0000256" key="7">
    <source>
        <dbReference type="RuleBase" id="RU003971"/>
    </source>
</evidence>
<feature type="domain" description="PLAT" evidence="8">
    <location>
        <begin position="352"/>
        <end position="468"/>
    </location>
</feature>
<dbReference type="InterPro" id="IPR029030">
    <property type="entry name" value="Caspase-like_dom_sf"/>
</dbReference>
<evidence type="ECO:0000256" key="1">
    <source>
        <dbReference type="ARBA" id="ARBA00010134"/>
    </source>
</evidence>
<dbReference type="Pfam" id="PF01477">
    <property type="entry name" value="PLAT"/>
    <property type="match status" value="4"/>
</dbReference>
<dbReference type="Gene3D" id="2.40.180.10">
    <property type="entry name" value="Catalase core domain"/>
    <property type="match status" value="2"/>
</dbReference>
<evidence type="ECO:0000256" key="2">
    <source>
        <dbReference type="ARBA" id="ARBA00022670"/>
    </source>
</evidence>
<feature type="domain" description="Caspase family p10" evidence="9">
    <location>
        <begin position="176"/>
        <end position="267"/>
    </location>
</feature>
<keyword evidence="4" id="KW-0788">Thiol protease</keyword>
<dbReference type="InterPro" id="IPR002138">
    <property type="entry name" value="Pept_C14_p10"/>
</dbReference>
<keyword evidence="3" id="KW-0378">Hydrolase</keyword>
<evidence type="ECO:0000313" key="11">
    <source>
        <dbReference type="EMBL" id="KAK7099231.1"/>
    </source>
</evidence>